<dbReference type="UniPathway" id="UPA00241">
    <property type="reaction ID" value="UER00356"/>
</dbReference>
<dbReference type="InterPro" id="IPR001977">
    <property type="entry name" value="Depp_CoAkinase"/>
</dbReference>
<comment type="similarity">
    <text evidence="2">In the C-terminal section; belongs to the UPF0157 (GrpB) family.</text>
</comment>
<sequence>MLSIGLTGGIAAGKSLVARRLAELGAVLIDADQLAREVVEPGTVGLSRVLEAFGPEVRAADGSLDRAVLGQKIFAEDALREKLNAIIHPLVRQRAAALQAAAAAQAVVVQDIPLLAETGQGAAFHLVLVVDAADEIRLERLIRDRGMTESLARQRMAAQASRQQRLAVADVVIDNNGEVEDALAQVERLWKLRLEPFVLNLQFGRRADRPGPAILRPADPEWPEEARRLSARIMAAVSGDAAGEGAVGVDHIGSTAVPGLEAKDVIDLQLRVPSLELADQLEGKLAAAGFPRVPGVYPDVPKSFDPDPAHWQKRLHGNADPGRAVNLHLRVDGSAGANYALSFRDWLRAEPEMREAYAVEKRRVAALHATDQSTAGYAEAKEPWFTEVAEPALEAWKTRSGWTPPRV</sequence>
<dbReference type="SUPFAM" id="SSF52540">
    <property type="entry name" value="P-loop containing nucleoside triphosphate hydrolases"/>
    <property type="match status" value="1"/>
</dbReference>
<dbReference type="NCBIfam" id="NF002879">
    <property type="entry name" value="PRK03333.1"/>
    <property type="match status" value="1"/>
</dbReference>
<organism evidence="8 9">
    <name type="scientific">Psychromicrobium silvestre</name>
    <dbReference type="NCBI Taxonomy" id="1645614"/>
    <lineage>
        <taxon>Bacteria</taxon>
        <taxon>Bacillati</taxon>
        <taxon>Actinomycetota</taxon>
        <taxon>Actinomycetes</taxon>
        <taxon>Micrococcales</taxon>
        <taxon>Micrococcaceae</taxon>
        <taxon>Psychromicrobium</taxon>
    </lineage>
</organism>
<accession>A0A7Y9LRA4</accession>
<evidence type="ECO:0000313" key="8">
    <source>
        <dbReference type="EMBL" id="NYE94142.1"/>
    </source>
</evidence>
<reference evidence="8 9" key="1">
    <citation type="submission" date="2020-07" db="EMBL/GenBank/DDBJ databases">
        <title>Sequencing the genomes of 1000 actinobacteria strains.</title>
        <authorList>
            <person name="Klenk H.-P."/>
        </authorList>
    </citation>
    <scope>NUCLEOTIDE SEQUENCE [LARGE SCALE GENOMIC DNA]</scope>
    <source>
        <strain evidence="8 9">DSM 102047</strain>
    </source>
</reference>
<dbReference type="SUPFAM" id="SSF81301">
    <property type="entry name" value="Nucleotidyltransferase"/>
    <property type="match status" value="1"/>
</dbReference>
<comment type="function">
    <text evidence="6">Catalyzes the phosphorylation of the 3'-hydroxyl group of dephosphocoenzyme A to form coenzyme A.</text>
</comment>
<evidence type="ECO:0000256" key="1">
    <source>
        <dbReference type="ARBA" id="ARBA00008826"/>
    </source>
</evidence>
<comment type="pathway">
    <text evidence="6">Cofactor biosynthesis; coenzyme A biosynthesis; CoA from (R)-pantothenate: step 5/5.</text>
</comment>
<dbReference type="EC" id="2.7.1.24" evidence="6 7"/>
<keyword evidence="6 8" id="KW-0808">Transferase</keyword>
<proteinExistence type="inferred from homology"/>
<dbReference type="InterPro" id="IPR007344">
    <property type="entry name" value="GrpB/CoaE"/>
</dbReference>
<evidence type="ECO:0000256" key="7">
    <source>
        <dbReference type="NCBIfam" id="TIGR00152"/>
    </source>
</evidence>
<dbReference type="GO" id="GO:0005524">
    <property type="term" value="F:ATP binding"/>
    <property type="evidence" value="ECO:0007669"/>
    <property type="project" value="UniProtKB-UniRule"/>
</dbReference>
<dbReference type="PROSITE" id="PS51219">
    <property type="entry name" value="DPCK"/>
    <property type="match status" value="1"/>
</dbReference>
<dbReference type="PANTHER" id="PTHR10695">
    <property type="entry name" value="DEPHOSPHO-COA KINASE-RELATED"/>
    <property type="match status" value="1"/>
</dbReference>
<dbReference type="Pfam" id="PF01121">
    <property type="entry name" value="CoaE"/>
    <property type="match status" value="1"/>
</dbReference>
<dbReference type="PANTHER" id="PTHR10695:SF46">
    <property type="entry name" value="BIFUNCTIONAL COENZYME A SYNTHASE-RELATED"/>
    <property type="match status" value="1"/>
</dbReference>
<name>A0A7Y9LRA4_9MICC</name>
<dbReference type="RefSeq" id="WP_179387945.1">
    <property type="nucleotide sequence ID" value="NZ_JACBYQ010000001.1"/>
</dbReference>
<dbReference type="GO" id="GO:0004140">
    <property type="term" value="F:dephospho-CoA kinase activity"/>
    <property type="evidence" value="ECO:0007669"/>
    <property type="project" value="UniProtKB-UniRule"/>
</dbReference>
<keyword evidence="3 6" id="KW-0963">Cytoplasm</keyword>
<evidence type="ECO:0000256" key="5">
    <source>
        <dbReference type="ARBA" id="ARBA00022840"/>
    </source>
</evidence>
<dbReference type="Gene3D" id="3.30.460.10">
    <property type="entry name" value="Beta Polymerase, domain 2"/>
    <property type="match status" value="1"/>
</dbReference>
<comment type="caution">
    <text evidence="8">The sequence shown here is derived from an EMBL/GenBank/DDBJ whole genome shotgun (WGS) entry which is preliminary data.</text>
</comment>
<dbReference type="Pfam" id="PF04229">
    <property type="entry name" value="GrpB"/>
    <property type="match status" value="1"/>
</dbReference>
<comment type="similarity">
    <text evidence="1">In the N-terminal section; belongs to the CoaE family.</text>
</comment>
<gene>
    <name evidence="6" type="primary">coaE</name>
    <name evidence="8" type="ORF">FHU41_000363</name>
</gene>
<dbReference type="InterPro" id="IPR043519">
    <property type="entry name" value="NT_sf"/>
</dbReference>
<dbReference type="Proteomes" id="UP000521748">
    <property type="component" value="Unassembled WGS sequence"/>
</dbReference>
<evidence type="ECO:0000256" key="6">
    <source>
        <dbReference type="HAMAP-Rule" id="MF_00376"/>
    </source>
</evidence>
<dbReference type="NCBIfam" id="TIGR00152">
    <property type="entry name" value="dephospho-CoA kinase"/>
    <property type="match status" value="1"/>
</dbReference>
<evidence type="ECO:0000313" key="9">
    <source>
        <dbReference type="Proteomes" id="UP000521748"/>
    </source>
</evidence>
<feature type="binding site" evidence="6">
    <location>
        <begin position="11"/>
        <end position="16"/>
    </location>
    <ligand>
        <name>ATP</name>
        <dbReference type="ChEBI" id="CHEBI:30616"/>
    </ligand>
</feature>
<keyword evidence="4 6" id="KW-0547">Nucleotide-binding</keyword>
<keyword evidence="5 6" id="KW-0067">ATP-binding</keyword>
<evidence type="ECO:0000256" key="3">
    <source>
        <dbReference type="ARBA" id="ARBA00022490"/>
    </source>
</evidence>
<dbReference type="HAMAP" id="MF_00376">
    <property type="entry name" value="Dephospho_CoA_kinase"/>
    <property type="match status" value="1"/>
</dbReference>
<protein>
    <recommendedName>
        <fullName evidence="6 7">Dephospho-CoA kinase</fullName>
        <ecNumber evidence="6 7">2.7.1.24</ecNumber>
    </recommendedName>
    <alternativeName>
        <fullName evidence="6">Dephosphocoenzyme A kinase</fullName>
    </alternativeName>
</protein>
<keyword evidence="6" id="KW-0173">Coenzyme A biosynthesis</keyword>
<comment type="subcellular location">
    <subcellularLocation>
        <location evidence="6">Cytoplasm</location>
    </subcellularLocation>
</comment>
<evidence type="ECO:0000256" key="4">
    <source>
        <dbReference type="ARBA" id="ARBA00022741"/>
    </source>
</evidence>
<evidence type="ECO:0000256" key="2">
    <source>
        <dbReference type="ARBA" id="ARBA00011058"/>
    </source>
</evidence>
<dbReference type="Gene3D" id="3.40.50.300">
    <property type="entry name" value="P-loop containing nucleotide triphosphate hydrolases"/>
    <property type="match status" value="1"/>
</dbReference>
<comment type="catalytic activity">
    <reaction evidence="6">
        <text>3'-dephospho-CoA + ATP = ADP + CoA + H(+)</text>
        <dbReference type="Rhea" id="RHEA:18245"/>
        <dbReference type="ChEBI" id="CHEBI:15378"/>
        <dbReference type="ChEBI" id="CHEBI:30616"/>
        <dbReference type="ChEBI" id="CHEBI:57287"/>
        <dbReference type="ChEBI" id="CHEBI:57328"/>
        <dbReference type="ChEBI" id="CHEBI:456216"/>
        <dbReference type="EC" id="2.7.1.24"/>
    </reaction>
</comment>
<dbReference type="GO" id="GO:0005737">
    <property type="term" value="C:cytoplasm"/>
    <property type="evidence" value="ECO:0007669"/>
    <property type="project" value="UniProtKB-SubCell"/>
</dbReference>
<dbReference type="EMBL" id="JACBYQ010000001">
    <property type="protein sequence ID" value="NYE94142.1"/>
    <property type="molecule type" value="Genomic_DNA"/>
</dbReference>
<dbReference type="GO" id="GO:0015937">
    <property type="term" value="P:coenzyme A biosynthetic process"/>
    <property type="evidence" value="ECO:0007669"/>
    <property type="project" value="UniProtKB-UniRule"/>
</dbReference>
<dbReference type="InterPro" id="IPR027417">
    <property type="entry name" value="P-loop_NTPase"/>
</dbReference>
<keyword evidence="9" id="KW-1185">Reference proteome</keyword>
<dbReference type="CDD" id="cd02022">
    <property type="entry name" value="DPCK"/>
    <property type="match status" value="1"/>
</dbReference>
<keyword evidence="6 8" id="KW-0418">Kinase</keyword>
<dbReference type="AlphaFoldDB" id="A0A7Y9LRA4"/>
<comment type="similarity">
    <text evidence="6">Belongs to the CoaE family.</text>
</comment>